<sequence>MARAAPCPRLKSAWPPPYRFLFTRTGAFLVCNLGGRSLYLVGHGDGTWRRSTNLVQQRGDALEDEKFLHTLEPLVLQGLALKRRARKVTVQARPQIQTSPCRPASGSGRTGMGGSRPPAVPTRA</sequence>
<name>A0A3A8PRD9_9BACT</name>
<feature type="region of interest" description="Disordered" evidence="1">
    <location>
        <begin position="88"/>
        <end position="124"/>
    </location>
</feature>
<evidence type="ECO:0000256" key="1">
    <source>
        <dbReference type="SAM" id="MobiDB-lite"/>
    </source>
</evidence>
<accession>A0A3A8PRD9</accession>
<dbReference type="AlphaFoldDB" id="A0A3A8PRD9"/>
<evidence type="ECO:0000313" key="3">
    <source>
        <dbReference type="Proteomes" id="UP000267003"/>
    </source>
</evidence>
<proteinExistence type="predicted"/>
<evidence type="ECO:0000313" key="2">
    <source>
        <dbReference type="EMBL" id="RKH59027.1"/>
    </source>
</evidence>
<protein>
    <submittedName>
        <fullName evidence="2">Uncharacterized protein</fullName>
    </submittedName>
</protein>
<reference evidence="3" key="1">
    <citation type="submission" date="2018-09" db="EMBL/GenBank/DDBJ databases">
        <authorList>
            <person name="Livingstone P.G."/>
            <person name="Whitworth D.E."/>
        </authorList>
    </citation>
    <scope>NUCLEOTIDE SEQUENCE [LARGE SCALE GENOMIC DNA]</scope>
    <source>
        <strain evidence="3">AB050A</strain>
    </source>
</reference>
<comment type="caution">
    <text evidence="2">The sequence shown here is derived from an EMBL/GenBank/DDBJ whole genome shotgun (WGS) entry which is preliminary data.</text>
</comment>
<gene>
    <name evidence="2" type="ORF">D7W81_28025</name>
</gene>
<dbReference type="Proteomes" id="UP000267003">
    <property type="component" value="Unassembled WGS sequence"/>
</dbReference>
<keyword evidence="3" id="KW-1185">Reference proteome</keyword>
<organism evidence="2 3">
    <name type="scientific">Corallococcus aberystwythensis</name>
    <dbReference type="NCBI Taxonomy" id="2316722"/>
    <lineage>
        <taxon>Bacteria</taxon>
        <taxon>Pseudomonadati</taxon>
        <taxon>Myxococcota</taxon>
        <taxon>Myxococcia</taxon>
        <taxon>Myxococcales</taxon>
        <taxon>Cystobacterineae</taxon>
        <taxon>Myxococcaceae</taxon>
        <taxon>Corallococcus</taxon>
    </lineage>
</organism>
<dbReference type="EMBL" id="RAWK01000196">
    <property type="protein sequence ID" value="RKH59027.1"/>
    <property type="molecule type" value="Genomic_DNA"/>
</dbReference>